<dbReference type="EMBL" id="CP144691">
    <property type="protein sequence ID" value="WVY92497.1"/>
    <property type="molecule type" value="Genomic_DNA"/>
</dbReference>
<evidence type="ECO:0000313" key="1">
    <source>
        <dbReference type="EMBL" id="WVY92497.1"/>
    </source>
</evidence>
<proteinExistence type="predicted"/>
<sequence length="128" mass="13883">MLCPTSLLQLSLEPLQAGDKGVKMVDGVIWGEVSGFVDAGYDGGHLLLDGAVVGTEGFFVVLERNPEELVLQLQRLCQLGKVRRRRRRRVGGGGDRSSGGVVAVGKGIHFHWGTMEKKIESQIAKWIG</sequence>
<reference evidence="1 2" key="1">
    <citation type="journal article" date="2023" name="Life. Sci Alliance">
        <title>Evolutionary insights into 3D genome organization and epigenetic landscape of Vigna mungo.</title>
        <authorList>
            <person name="Junaid A."/>
            <person name="Singh B."/>
            <person name="Bhatia S."/>
        </authorList>
    </citation>
    <scope>NUCLEOTIDE SEQUENCE [LARGE SCALE GENOMIC DNA]</scope>
    <source>
        <strain evidence="1">Urdbean</strain>
    </source>
</reference>
<accession>A0AAQ3MK13</accession>
<dbReference type="Proteomes" id="UP001374535">
    <property type="component" value="Chromosome 10"/>
</dbReference>
<keyword evidence="2" id="KW-1185">Reference proteome</keyword>
<organism evidence="1 2">
    <name type="scientific">Vigna mungo</name>
    <name type="common">Black gram</name>
    <name type="synonym">Phaseolus mungo</name>
    <dbReference type="NCBI Taxonomy" id="3915"/>
    <lineage>
        <taxon>Eukaryota</taxon>
        <taxon>Viridiplantae</taxon>
        <taxon>Streptophyta</taxon>
        <taxon>Embryophyta</taxon>
        <taxon>Tracheophyta</taxon>
        <taxon>Spermatophyta</taxon>
        <taxon>Magnoliopsida</taxon>
        <taxon>eudicotyledons</taxon>
        <taxon>Gunneridae</taxon>
        <taxon>Pentapetalae</taxon>
        <taxon>rosids</taxon>
        <taxon>fabids</taxon>
        <taxon>Fabales</taxon>
        <taxon>Fabaceae</taxon>
        <taxon>Papilionoideae</taxon>
        <taxon>50 kb inversion clade</taxon>
        <taxon>NPAAA clade</taxon>
        <taxon>indigoferoid/millettioid clade</taxon>
        <taxon>Phaseoleae</taxon>
        <taxon>Vigna</taxon>
    </lineage>
</organism>
<name>A0AAQ3MK13_VIGMU</name>
<dbReference type="AlphaFoldDB" id="A0AAQ3MK13"/>
<evidence type="ECO:0000313" key="2">
    <source>
        <dbReference type="Proteomes" id="UP001374535"/>
    </source>
</evidence>
<protein>
    <submittedName>
        <fullName evidence="1">Uncharacterized protein</fullName>
    </submittedName>
</protein>
<gene>
    <name evidence="1" type="ORF">V8G54_031585</name>
</gene>